<dbReference type="AlphaFoldDB" id="A0A1G2KX76"/>
<keyword evidence="1" id="KW-0812">Transmembrane</keyword>
<dbReference type="Proteomes" id="UP000177177">
    <property type="component" value="Unassembled WGS sequence"/>
</dbReference>
<dbReference type="EMBL" id="MHQN01000005">
    <property type="protein sequence ID" value="OHA04055.1"/>
    <property type="molecule type" value="Genomic_DNA"/>
</dbReference>
<evidence type="ECO:0000313" key="2">
    <source>
        <dbReference type="EMBL" id="OHA04055.1"/>
    </source>
</evidence>
<reference evidence="2 3" key="1">
    <citation type="journal article" date="2016" name="Nat. Commun.">
        <title>Thousands of microbial genomes shed light on interconnected biogeochemical processes in an aquifer system.</title>
        <authorList>
            <person name="Anantharaman K."/>
            <person name="Brown C.T."/>
            <person name="Hug L.A."/>
            <person name="Sharon I."/>
            <person name="Castelle C.J."/>
            <person name="Probst A.J."/>
            <person name="Thomas B.C."/>
            <person name="Singh A."/>
            <person name="Wilkins M.J."/>
            <person name="Karaoz U."/>
            <person name="Brodie E.L."/>
            <person name="Williams K.H."/>
            <person name="Hubbard S.S."/>
            <person name="Banfield J.F."/>
        </authorList>
    </citation>
    <scope>NUCLEOTIDE SEQUENCE [LARGE SCALE GENOMIC DNA]</scope>
</reference>
<keyword evidence="1" id="KW-1133">Transmembrane helix</keyword>
<keyword evidence="1" id="KW-0472">Membrane</keyword>
<name>A0A1G2KX76_9BACT</name>
<gene>
    <name evidence="2" type="ORF">A3C92_03750</name>
</gene>
<organism evidence="2 3">
    <name type="scientific">Candidatus Sungbacteria bacterium RIFCSPHIGHO2_02_FULL_53_17</name>
    <dbReference type="NCBI Taxonomy" id="1802275"/>
    <lineage>
        <taxon>Bacteria</taxon>
        <taxon>Candidatus Sungiibacteriota</taxon>
    </lineage>
</organism>
<sequence>MDQELEKRFATQGQKLDAIYRSVEQMRSYFLWTLIITVAVIALPLIGLVFVLPQFLDQYSGLL</sequence>
<evidence type="ECO:0000256" key="1">
    <source>
        <dbReference type="SAM" id="Phobius"/>
    </source>
</evidence>
<comment type="caution">
    <text evidence="2">The sequence shown here is derived from an EMBL/GenBank/DDBJ whole genome shotgun (WGS) entry which is preliminary data.</text>
</comment>
<accession>A0A1G2KX76</accession>
<proteinExistence type="predicted"/>
<protein>
    <submittedName>
        <fullName evidence="2">Uncharacterized protein</fullName>
    </submittedName>
</protein>
<feature type="transmembrane region" description="Helical" evidence="1">
    <location>
        <begin position="29"/>
        <end position="56"/>
    </location>
</feature>
<evidence type="ECO:0000313" key="3">
    <source>
        <dbReference type="Proteomes" id="UP000177177"/>
    </source>
</evidence>